<feature type="domain" description="Rhodopsin" evidence="8">
    <location>
        <begin position="34"/>
        <end position="271"/>
    </location>
</feature>
<name>A0AAN7BAE4_9PEZI</name>
<reference evidence="9" key="2">
    <citation type="submission" date="2023-05" db="EMBL/GenBank/DDBJ databases">
        <authorList>
            <consortium name="Lawrence Berkeley National Laboratory"/>
            <person name="Steindorff A."/>
            <person name="Hensen N."/>
            <person name="Bonometti L."/>
            <person name="Westerberg I."/>
            <person name="Brannstrom I.O."/>
            <person name="Guillou S."/>
            <person name="Cros-Aarteil S."/>
            <person name="Calhoun S."/>
            <person name="Haridas S."/>
            <person name="Kuo A."/>
            <person name="Mondo S."/>
            <person name="Pangilinan J."/>
            <person name="Riley R."/>
            <person name="Labutti K."/>
            <person name="Andreopoulos B."/>
            <person name="Lipzen A."/>
            <person name="Chen C."/>
            <person name="Yanf M."/>
            <person name="Daum C."/>
            <person name="Ng V."/>
            <person name="Clum A."/>
            <person name="Ohm R."/>
            <person name="Martin F."/>
            <person name="Silar P."/>
            <person name="Natvig D."/>
            <person name="Lalanne C."/>
            <person name="Gautier V."/>
            <person name="Ament-Velasquez S.L."/>
            <person name="Kruys A."/>
            <person name="Hutchinson M.I."/>
            <person name="Powell A.J."/>
            <person name="Barry K."/>
            <person name="Miller A.N."/>
            <person name="Grigoriev I.V."/>
            <person name="Debuchy R."/>
            <person name="Gladieux P."/>
            <person name="Thoren M.H."/>
            <person name="Johannesson H."/>
        </authorList>
    </citation>
    <scope>NUCLEOTIDE SEQUENCE</scope>
    <source>
        <strain evidence="9">PSN293</strain>
    </source>
</reference>
<reference evidence="9" key="1">
    <citation type="journal article" date="2023" name="Mol. Phylogenet. Evol.">
        <title>Genome-scale phylogeny and comparative genomics of the fungal order Sordariales.</title>
        <authorList>
            <person name="Hensen N."/>
            <person name="Bonometti L."/>
            <person name="Westerberg I."/>
            <person name="Brannstrom I.O."/>
            <person name="Guillou S."/>
            <person name="Cros-Aarteil S."/>
            <person name="Calhoun S."/>
            <person name="Haridas S."/>
            <person name="Kuo A."/>
            <person name="Mondo S."/>
            <person name="Pangilinan J."/>
            <person name="Riley R."/>
            <person name="LaButti K."/>
            <person name="Andreopoulos B."/>
            <person name="Lipzen A."/>
            <person name="Chen C."/>
            <person name="Yan M."/>
            <person name="Daum C."/>
            <person name="Ng V."/>
            <person name="Clum A."/>
            <person name="Steindorff A."/>
            <person name="Ohm R.A."/>
            <person name="Martin F."/>
            <person name="Silar P."/>
            <person name="Natvig D.O."/>
            <person name="Lalanne C."/>
            <person name="Gautier V."/>
            <person name="Ament-Velasquez S.L."/>
            <person name="Kruys A."/>
            <person name="Hutchinson M.I."/>
            <person name="Powell A.J."/>
            <person name="Barry K."/>
            <person name="Miller A.N."/>
            <person name="Grigoriev I.V."/>
            <person name="Debuchy R."/>
            <person name="Gladieux P."/>
            <person name="Hiltunen Thoren M."/>
            <person name="Johannesson H."/>
        </authorList>
    </citation>
    <scope>NUCLEOTIDE SEQUENCE</scope>
    <source>
        <strain evidence="9">PSN293</strain>
    </source>
</reference>
<evidence type="ECO:0000259" key="8">
    <source>
        <dbReference type="Pfam" id="PF20684"/>
    </source>
</evidence>
<gene>
    <name evidence="9" type="ORF">QBC37DRAFT_422247</name>
</gene>
<dbReference type="AlphaFoldDB" id="A0AAN7BAE4"/>
<feature type="region of interest" description="Disordered" evidence="6">
    <location>
        <begin position="302"/>
        <end position="334"/>
    </location>
</feature>
<dbReference type="PANTHER" id="PTHR33048">
    <property type="entry name" value="PTH11-LIKE INTEGRAL MEMBRANE PROTEIN (AFU_ORTHOLOGUE AFUA_5G11245)"/>
    <property type="match status" value="1"/>
</dbReference>
<feature type="compositionally biased region" description="Polar residues" evidence="6">
    <location>
        <begin position="320"/>
        <end position="334"/>
    </location>
</feature>
<dbReference type="Proteomes" id="UP001301769">
    <property type="component" value="Unassembled WGS sequence"/>
</dbReference>
<comment type="subcellular location">
    <subcellularLocation>
        <location evidence="1">Membrane</location>
        <topology evidence="1">Multi-pass membrane protein</topology>
    </subcellularLocation>
</comment>
<evidence type="ECO:0000256" key="5">
    <source>
        <dbReference type="ARBA" id="ARBA00038359"/>
    </source>
</evidence>
<dbReference type="Pfam" id="PF20684">
    <property type="entry name" value="Fung_rhodopsin"/>
    <property type="match status" value="1"/>
</dbReference>
<evidence type="ECO:0000256" key="2">
    <source>
        <dbReference type="ARBA" id="ARBA00022692"/>
    </source>
</evidence>
<evidence type="ECO:0000313" key="10">
    <source>
        <dbReference type="Proteomes" id="UP001301769"/>
    </source>
</evidence>
<organism evidence="9 10">
    <name type="scientific">Rhypophila decipiens</name>
    <dbReference type="NCBI Taxonomy" id="261697"/>
    <lineage>
        <taxon>Eukaryota</taxon>
        <taxon>Fungi</taxon>
        <taxon>Dikarya</taxon>
        <taxon>Ascomycota</taxon>
        <taxon>Pezizomycotina</taxon>
        <taxon>Sordariomycetes</taxon>
        <taxon>Sordariomycetidae</taxon>
        <taxon>Sordariales</taxon>
        <taxon>Naviculisporaceae</taxon>
        <taxon>Rhypophila</taxon>
    </lineage>
</organism>
<comment type="similarity">
    <text evidence="5">Belongs to the SAT4 family.</text>
</comment>
<keyword evidence="3 7" id="KW-1133">Transmembrane helix</keyword>
<feature type="transmembrane region" description="Helical" evidence="7">
    <location>
        <begin position="185"/>
        <end position="207"/>
    </location>
</feature>
<dbReference type="EMBL" id="MU858102">
    <property type="protein sequence ID" value="KAK4213865.1"/>
    <property type="molecule type" value="Genomic_DNA"/>
</dbReference>
<dbReference type="InterPro" id="IPR052337">
    <property type="entry name" value="SAT4-like"/>
</dbReference>
<dbReference type="PANTHER" id="PTHR33048:SF47">
    <property type="entry name" value="INTEGRAL MEMBRANE PROTEIN-RELATED"/>
    <property type="match status" value="1"/>
</dbReference>
<evidence type="ECO:0000256" key="3">
    <source>
        <dbReference type="ARBA" id="ARBA00022989"/>
    </source>
</evidence>
<feature type="transmembrane region" description="Helical" evidence="7">
    <location>
        <begin position="219"/>
        <end position="240"/>
    </location>
</feature>
<evidence type="ECO:0000256" key="1">
    <source>
        <dbReference type="ARBA" id="ARBA00004141"/>
    </source>
</evidence>
<sequence>MAGDGTAGQGITPEGFLAVIWTLAALATVLLGGRILVRHVLHGSYHADDAFAILAWALMIATIALATAVNPLSYRLTSVLVGDAPMPPMEEWMDMNLELRRYNVAGQSLFWASIFAVKFSFMFLYRLVVQSVQQYRKVWYIAMLFITISLGVCLIGVYGQCIEAGNLFDLQACSTPRVADYSAKMIWVVFAFNVASDLIVVLILVPIIWNLNMQTKQKLAFLGVCSLAIITIAFEVVRTVKLSQLNFNLTNLYSYLELLVAVIISTLPTFSFAISNTEKSREYRRLLWSRITLASYRSNNGSNHSVELRDHTDNPGFKRTASSVQDSASGHNQA</sequence>
<feature type="transmembrane region" description="Helical" evidence="7">
    <location>
        <begin position="140"/>
        <end position="159"/>
    </location>
</feature>
<keyword evidence="4 7" id="KW-0472">Membrane</keyword>
<keyword evidence="10" id="KW-1185">Reference proteome</keyword>
<dbReference type="InterPro" id="IPR049326">
    <property type="entry name" value="Rhodopsin_dom_fungi"/>
</dbReference>
<evidence type="ECO:0000256" key="6">
    <source>
        <dbReference type="SAM" id="MobiDB-lite"/>
    </source>
</evidence>
<evidence type="ECO:0000313" key="9">
    <source>
        <dbReference type="EMBL" id="KAK4213865.1"/>
    </source>
</evidence>
<proteinExistence type="inferred from homology"/>
<evidence type="ECO:0000256" key="7">
    <source>
        <dbReference type="SAM" id="Phobius"/>
    </source>
</evidence>
<feature type="transmembrane region" description="Helical" evidence="7">
    <location>
        <begin position="109"/>
        <end position="128"/>
    </location>
</feature>
<feature type="transmembrane region" description="Helical" evidence="7">
    <location>
        <begin position="16"/>
        <end position="37"/>
    </location>
</feature>
<comment type="caution">
    <text evidence="9">The sequence shown here is derived from an EMBL/GenBank/DDBJ whole genome shotgun (WGS) entry which is preliminary data.</text>
</comment>
<accession>A0AAN7BAE4</accession>
<keyword evidence="2 7" id="KW-0812">Transmembrane</keyword>
<dbReference type="GO" id="GO:0016020">
    <property type="term" value="C:membrane"/>
    <property type="evidence" value="ECO:0007669"/>
    <property type="project" value="UniProtKB-SubCell"/>
</dbReference>
<protein>
    <recommendedName>
        <fullName evidence="8">Rhodopsin domain-containing protein</fullName>
    </recommendedName>
</protein>
<feature type="transmembrane region" description="Helical" evidence="7">
    <location>
        <begin position="49"/>
        <end position="69"/>
    </location>
</feature>
<feature type="transmembrane region" description="Helical" evidence="7">
    <location>
        <begin position="252"/>
        <end position="275"/>
    </location>
</feature>
<evidence type="ECO:0000256" key="4">
    <source>
        <dbReference type="ARBA" id="ARBA00023136"/>
    </source>
</evidence>